<evidence type="ECO:0000256" key="1">
    <source>
        <dbReference type="ARBA" id="ARBA00004141"/>
    </source>
</evidence>
<dbReference type="Pfam" id="PF01694">
    <property type="entry name" value="Rhomboid"/>
    <property type="match status" value="1"/>
</dbReference>
<protein>
    <submittedName>
        <fullName evidence="9">Rhomboid family intramembrane serine protease</fullName>
    </submittedName>
</protein>
<proteinExistence type="predicted"/>
<feature type="transmembrane region" description="Helical" evidence="6">
    <location>
        <begin position="24"/>
        <end position="45"/>
    </location>
</feature>
<organism evidence="9 10">
    <name type="scientific">Pseudoxanthomonas winnipegensis</name>
    <dbReference type="NCBI Taxonomy" id="2480810"/>
    <lineage>
        <taxon>Bacteria</taxon>
        <taxon>Pseudomonadati</taxon>
        <taxon>Pseudomonadota</taxon>
        <taxon>Gammaproteobacteria</taxon>
        <taxon>Lysobacterales</taxon>
        <taxon>Lysobacteraceae</taxon>
        <taxon>Pseudoxanthomonas</taxon>
    </lineage>
</organism>
<name>A0A4Q8LBH3_9GAMM</name>
<evidence type="ECO:0000256" key="5">
    <source>
        <dbReference type="SAM" id="MobiDB-lite"/>
    </source>
</evidence>
<comment type="caution">
    <text evidence="9">The sequence shown here is derived from an EMBL/GenBank/DDBJ whole genome shotgun (WGS) entry which is preliminary data.</text>
</comment>
<evidence type="ECO:0000313" key="9">
    <source>
        <dbReference type="EMBL" id="TAA26120.1"/>
    </source>
</evidence>
<comment type="subcellular location">
    <subcellularLocation>
        <location evidence="1">Membrane</location>
        <topology evidence="1">Multi-pass membrane protein</topology>
    </subcellularLocation>
</comment>
<dbReference type="EMBL" id="SHME01000005">
    <property type="protein sequence ID" value="TAA17498.1"/>
    <property type="molecule type" value="Genomic_DNA"/>
</dbReference>
<feature type="transmembrane region" description="Helical" evidence="6">
    <location>
        <begin position="153"/>
        <end position="171"/>
    </location>
</feature>
<feature type="transmembrane region" description="Helical" evidence="6">
    <location>
        <begin position="126"/>
        <end position="146"/>
    </location>
</feature>
<dbReference type="AlphaFoldDB" id="A0A4Q8LBH3"/>
<dbReference type="GO" id="GO:0004252">
    <property type="term" value="F:serine-type endopeptidase activity"/>
    <property type="evidence" value="ECO:0007669"/>
    <property type="project" value="InterPro"/>
</dbReference>
<dbReference type="InterPro" id="IPR035952">
    <property type="entry name" value="Rhomboid-like_sf"/>
</dbReference>
<feature type="transmembrane region" description="Helical" evidence="6">
    <location>
        <begin position="177"/>
        <end position="196"/>
    </location>
</feature>
<evidence type="ECO:0000259" key="7">
    <source>
        <dbReference type="Pfam" id="PF01694"/>
    </source>
</evidence>
<dbReference type="Proteomes" id="UP000293089">
    <property type="component" value="Unassembled WGS sequence"/>
</dbReference>
<dbReference type="SUPFAM" id="SSF144091">
    <property type="entry name" value="Rhomboid-like"/>
    <property type="match status" value="1"/>
</dbReference>
<feature type="transmembrane region" description="Helical" evidence="6">
    <location>
        <begin position="79"/>
        <end position="97"/>
    </location>
</feature>
<dbReference type="EMBL" id="SHMB01000008">
    <property type="protein sequence ID" value="TAA26120.1"/>
    <property type="molecule type" value="Genomic_DNA"/>
</dbReference>
<feature type="domain" description="Peptidase S54 rhomboid" evidence="7">
    <location>
        <begin position="64"/>
        <end position="198"/>
    </location>
</feature>
<dbReference type="PANTHER" id="PTHR43731:SF9">
    <property type="entry name" value="SLR1461 PROTEIN"/>
    <property type="match status" value="1"/>
</dbReference>
<evidence type="ECO:0000313" key="10">
    <source>
        <dbReference type="Proteomes" id="UP000291286"/>
    </source>
</evidence>
<keyword evidence="11" id="KW-1185">Reference proteome</keyword>
<evidence type="ECO:0000256" key="3">
    <source>
        <dbReference type="ARBA" id="ARBA00022989"/>
    </source>
</evidence>
<feature type="region of interest" description="Disordered" evidence="5">
    <location>
        <begin position="218"/>
        <end position="267"/>
    </location>
</feature>
<dbReference type="InterPro" id="IPR022764">
    <property type="entry name" value="Peptidase_S54_rhomboid_dom"/>
</dbReference>
<dbReference type="RefSeq" id="WP_130520685.1">
    <property type="nucleotide sequence ID" value="NZ_SHMA01000007.1"/>
</dbReference>
<dbReference type="InterPro" id="IPR050925">
    <property type="entry name" value="Rhomboid_protease_S54"/>
</dbReference>
<reference evidence="10 11" key="1">
    <citation type="submission" date="2019-02" db="EMBL/GenBank/DDBJ databases">
        <title>WGS of Pseudoxanthomonas species novum from clinical isolates.</title>
        <authorList>
            <person name="Bernier A.-M."/>
            <person name="Bernard K."/>
            <person name="Vachon A."/>
        </authorList>
    </citation>
    <scope>NUCLEOTIDE SEQUENCE [LARGE SCALE GENOMIC DNA]</scope>
    <source>
        <strain evidence="11">NML 170316</strain>
        <strain evidence="8">NML170316</strain>
        <strain evidence="9 10">NML171202</strain>
    </source>
</reference>
<accession>A0A4Q8LBH3</accession>
<evidence type="ECO:0000256" key="2">
    <source>
        <dbReference type="ARBA" id="ARBA00022692"/>
    </source>
</evidence>
<keyword evidence="2 6" id="KW-0812">Transmembrane</keyword>
<keyword evidence="3 6" id="KW-1133">Transmembrane helix</keyword>
<dbReference type="Proteomes" id="UP000291286">
    <property type="component" value="Unassembled WGS sequence"/>
</dbReference>
<evidence type="ECO:0000313" key="8">
    <source>
        <dbReference type="EMBL" id="TAA17498.1"/>
    </source>
</evidence>
<dbReference type="GO" id="GO:0016020">
    <property type="term" value="C:membrane"/>
    <property type="evidence" value="ECO:0007669"/>
    <property type="project" value="UniProtKB-SubCell"/>
</dbReference>
<evidence type="ECO:0000256" key="4">
    <source>
        <dbReference type="ARBA" id="ARBA00023136"/>
    </source>
</evidence>
<evidence type="ECO:0000256" key="6">
    <source>
        <dbReference type="SAM" id="Phobius"/>
    </source>
</evidence>
<dbReference type="Gene3D" id="1.20.1540.10">
    <property type="entry name" value="Rhomboid-like"/>
    <property type="match status" value="1"/>
</dbReference>
<gene>
    <name evidence="8" type="ORF">EA658_16910</name>
    <name evidence="9" type="ORF">EA661_16405</name>
</gene>
<dbReference type="GO" id="GO:0006508">
    <property type="term" value="P:proteolysis"/>
    <property type="evidence" value="ECO:0007669"/>
    <property type="project" value="UniProtKB-KW"/>
</dbReference>
<sequence>MDAYHPDDPRYDAQAQARADRRRLLRAFNASLAFVLLLVLCYWMQSSFDWRALAIAPHTVQGLVGILTAPLLHGSVEHIASNAIALLMLGTLAGSVYPKATLRAWPLLWLGSGLGAWWLGDAGTRHLGASGLGHGLMFLVIGLGLLRRDRASIAAGLIAFLFYGGMLLTVLPREPGVSWQAHLGGAVAGLLAAWWLRRADPPLPRKRYSWEVEEELAAQAHDEDASTLEPPSPREVPVLWQPAPPGRGTVLVFPPRPPQDASGQRLD</sequence>
<evidence type="ECO:0000313" key="11">
    <source>
        <dbReference type="Proteomes" id="UP000293089"/>
    </source>
</evidence>
<keyword evidence="9" id="KW-0378">Hydrolase</keyword>
<dbReference type="PANTHER" id="PTHR43731">
    <property type="entry name" value="RHOMBOID PROTEASE"/>
    <property type="match status" value="1"/>
</dbReference>
<keyword evidence="9" id="KW-0645">Protease</keyword>
<keyword evidence="4 6" id="KW-0472">Membrane</keyword>